<dbReference type="PANTHER" id="PTHR30037:SF3">
    <property type="entry name" value="BLR0857 PROTEIN"/>
    <property type="match status" value="1"/>
</dbReference>
<dbReference type="Proteomes" id="UP001354971">
    <property type="component" value="Unassembled WGS sequence"/>
</dbReference>
<dbReference type="EMBL" id="JAZDRP010000004">
    <property type="protein sequence ID" value="MEE2526297.1"/>
    <property type="molecule type" value="Genomic_DNA"/>
</dbReference>
<dbReference type="PANTHER" id="PTHR30037">
    <property type="entry name" value="DNA-3-METHYLADENINE GLYCOSYLASE 1"/>
    <property type="match status" value="1"/>
</dbReference>
<keyword evidence="1" id="KW-0326">Glycosidase</keyword>
<gene>
    <name evidence="1" type="ORF">V0U79_07955</name>
</gene>
<evidence type="ECO:0000313" key="2">
    <source>
        <dbReference type="Proteomes" id="UP001354971"/>
    </source>
</evidence>
<dbReference type="EC" id="3.2.2.20" evidence="1"/>
<reference evidence="1 2" key="1">
    <citation type="submission" date="2024-01" db="EMBL/GenBank/DDBJ databases">
        <title>Hyphobacterium bacterium isolated from marine sediment.</title>
        <authorList>
            <person name="Zhao S."/>
        </authorList>
    </citation>
    <scope>NUCLEOTIDE SEQUENCE [LARGE SCALE GENOMIC DNA]</scope>
    <source>
        <strain evidence="2">HN65</strain>
    </source>
</reference>
<keyword evidence="2" id="KW-1185">Reference proteome</keyword>
<dbReference type="InterPro" id="IPR052891">
    <property type="entry name" value="DNA-3mA_glycosylase"/>
</dbReference>
<dbReference type="Gene3D" id="1.10.340.30">
    <property type="entry name" value="Hypothetical protein, domain 2"/>
    <property type="match status" value="1"/>
</dbReference>
<dbReference type="InterPro" id="IPR011257">
    <property type="entry name" value="DNA_glycosylase"/>
</dbReference>
<organism evidence="1 2">
    <name type="scientific">Hyphobacterium lacteum</name>
    <dbReference type="NCBI Taxonomy" id="3116575"/>
    <lineage>
        <taxon>Bacteria</taxon>
        <taxon>Pseudomonadati</taxon>
        <taxon>Pseudomonadota</taxon>
        <taxon>Alphaproteobacteria</taxon>
        <taxon>Maricaulales</taxon>
        <taxon>Maricaulaceae</taxon>
        <taxon>Hyphobacterium</taxon>
    </lineage>
</organism>
<dbReference type="InterPro" id="IPR005019">
    <property type="entry name" value="Adenine_glyco"/>
</dbReference>
<dbReference type="SUPFAM" id="SSF48150">
    <property type="entry name" value="DNA-glycosylase"/>
    <property type="match status" value="1"/>
</dbReference>
<keyword evidence="1" id="KW-0378">Hydrolase</keyword>
<protein>
    <submittedName>
        <fullName evidence="1">DNA-3-methyladenine glycosylase I</fullName>
        <ecNumber evidence="1">3.2.2.20</ecNumber>
    </submittedName>
</protein>
<evidence type="ECO:0000313" key="1">
    <source>
        <dbReference type="EMBL" id="MEE2526297.1"/>
    </source>
</evidence>
<name>A0ABU7LQW7_9PROT</name>
<comment type="caution">
    <text evidence="1">The sequence shown here is derived from an EMBL/GenBank/DDBJ whole genome shotgun (WGS) entry which is preliminary data.</text>
</comment>
<dbReference type="GO" id="GO:0008725">
    <property type="term" value="F:DNA-3-methyladenine glycosylase activity"/>
    <property type="evidence" value="ECO:0007669"/>
    <property type="project" value="UniProtKB-EC"/>
</dbReference>
<sequence length="222" mass="24068">MRAFSEIEALAIQHHGSEEAVEAKLGRPKSAEQLASIPDDRWLSGMTRAVFSAGFVWKVIEAKWDGFEAAFDGFDPGKVALYSDDDIARLASDERIVRNGQKITATVRNAQFVQEIAGEHGGFGAFVANWPASDQIGLLDVFAKRGSRLGGATGQYVLRFAGWDAFIASGDVVKALVREGVIDKPPTSKGGTKRVQDAFNHWTEETGRSQTEISRILALSVG</sequence>
<proteinExistence type="predicted"/>
<dbReference type="Pfam" id="PF03352">
    <property type="entry name" value="Adenine_glyco"/>
    <property type="match status" value="1"/>
</dbReference>
<accession>A0ABU7LQW7</accession>
<dbReference type="RefSeq" id="WP_330198960.1">
    <property type="nucleotide sequence ID" value="NZ_JAZDRP010000004.1"/>
</dbReference>